<dbReference type="InParanoid" id="F4RQE8"/>
<evidence type="ECO:0000256" key="2">
    <source>
        <dbReference type="SAM" id="SignalP"/>
    </source>
</evidence>
<gene>
    <name evidence="3" type="ORF">MELLADRAFT_64212</name>
</gene>
<evidence type="ECO:0000313" key="4">
    <source>
        <dbReference type="Proteomes" id="UP000001072"/>
    </source>
</evidence>
<dbReference type="HOGENOM" id="CLU_556770_0_0_1"/>
<dbReference type="EMBL" id="GL883113">
    <property type="protein sequence ID" value="EGG05396.1"/>
    <property type="molecule type" value="Genomic_DNA"/>
</dbReference>
<dbReference type="RefSeq" id="XP_007411318.1">
    <property type="nucleotide sequence ID" value="XM_007411256.1"/>
</dbReference>
<dbReference type="VEuPathDB" id="FungiDB:MELLADRAFT_64212"/>
<dbReference type="GeneID" id="18930227"/>
<feature type="region of interest" description="Disordered" evidence="1">
    <location>
        <begin position="452"/>
        <end position="471"/>
    </location>
</feature>
<feature type="signal peptide" evidence="2">
    <location>
        <begin position="1"/>
        <end position="19"/>
    </location>
</feature>
<dbReference type="OrthoDB" id="10493475at2759"/>
<dbReference type="KEGG" id="mlr:MELLADRAFT_64212"/>
<dbReference type="Proteomes" id="UP000001072">
    <property type="component" value="Unassembled WGS sequence"/>
</dbReference>
<evidence type="ECO:0000256" key="1">
    <source>
        <dbReference type="SAM" id="MobiDB-lite"/>
    </source>
</evidence>
<feature type="chain" id="PRO_5003321730" description="Secreted protein" evidence="2">
    <location>
        <begin position="20"/>
        <end position="490"/>
    </location>
</feature>
<name>F4RQE8_MELLP</name>
<evidence type="ECO:0000313" key="3">
    <source>
        <dbReference type="EMBL" id="EGG05396.1"/>
    </source>
</evidence>
<accession>F4RQE8</accession>
<dbReference type="AlphaFoldDB" id="F4RQE8"/>
<sequence>MTTIHWYIFLLSMFQSTFCHLGSIGRNPFLKSDWEDFTKKISPLKKLKQSQHDTIIAFWKRNIPKDLHDLLVYYPSLIAKTNDLIISKNERWAGKMTTILQAVKPMFLKYNGGPCKVIHQLLTLEKIPFNVLQRIHHWLLEIYVEITHVDSPRAAQLREKIEGFIKISQGKYMDYISSLGHGEILKDFQSTQKRLGGIFLAGDWSSTNQRELAEFWMPCESYNVFACYTILTLSMGFPGPHEDRRELYNQVKHQPELQLVLETQYLQTRLIRLKHIGRYAHEVGRQVLAHSRSDLLEKSETVVNYIKSLKCDVNIGQFIRTQNYISPYGLEIDNRTDVDQMKVIQFWATQDFVVKDFDEVSHKMREFLKTVPICTARNTALAQFLKFYSINTQSTETKEVAEKALDEFVKKSVAKEAQDQPVNNEVLEELPDQSVDTHEVPEELQDHFVNNERADGANDQSAKNQVAEKALSHPRKQLKLHAIYRCFGGN</sequence>
<keyword evidence="4" id="KW-1185">Reference proteome</keyword>
<keyword evidence="2" id="KW-0732">Signal</keyword>
<organism evidence="4">
    <name type="scientific">Melampsora larici-populina (strain 98AG31 / pathotype 3-4-7)</name>
    <name type="common">Poplar leaf rust fungus</name>
    <dbReference type="NCBI Taxonomy" id="747676"/>
    <lineage>
        <taxon>Eukaryota</taxon>
        <taxon>Fungi</taxon>
        <taxon>Dikarya</taxon>
        <taxon>Basidiomycota</taxon>
        <taxon>Pucciniomycotina</taxon>
        <taxon>Pucciniomycetes</taxon>
        <taxon>Pucciniales</taxon>
        <taxon>Melampsoraceae</taxon>
        <taxon>Melampsora</taxon>
    </lineage>
</organism>
<reference evidence="4" key="1">
    <citation type="journal article" date="2011" name="Proc. Natl. Acad. Sci. U.S.A.">
        <title>Obligate biotrophy features unraveled by the genomic analysis of rust fungi.</title>
        <authorList>
            <person name="Duplessis S."/>
            <person name="Cuomo C.A."/>
            <person name="Lin Y.-C."/>
            <person name="Aerts A."/>
            <person name="Tisserant E."/>
            <person name="Veneault-Fourrey C."/>
            <person name="Joly D.L."/>
            <person name="Hacquard S."/>
            <person name="Amselem J."/>
            <person name="Cantarel B.L."/>
            <person name="Chiu R."/>
            <person name="Coutinho P.M."/>
            <person name="Feau N."/>
            <person name="Field M."/>
            <person name="Frey P."/>
            <person name="Gelhaye E."/>
            <person name="Goldberg J."/>
            <person name="Grabherr M.G."/>
            <person name="Kodira C.D."/>
            <person name="Kohler A."/>
            <person name="Kuees U."/>
            <person name="Lindquist E.A."/>
            <person name="Lucas S.M."/>
            <person name="Mago R."/>
            <person name="Mauceli E."/>
            <person name="Morin E."/>
            <person name="Murat C."/>
            <person name="Pangilinan J.L."/>
            <person name="Park R."/>
            <person name="Pearson M."/>
            <person name="Quesneville H."/>
            <person name="Rouhier N."/>
            <person name="Sakthikumar S."/>
            <person name="Salamov A.A."/>
            <person name="Schmutz J."/>
            <person name="Selles B."/>
            <person name="Shapiro H."/>
            <person name="Tanguay P."/>
            <person name="Tuskan G.A."/>
            <person name="Henrissat B."/>
            <person name="Van de Peer Y."/>
            <person name="Rouze P."/>
            <person name="Ellis J.G."/>
            <person name="Dodds P.N."/>
            <person name="Schein J.E."/>
            <person name="Zhong S."/>
            <person name="Hamelin R.C."/>
            <person name="Grigoriev I.V."/>
            <person name="Szabo L.J."/>
            <person name="Martin F."/>
        </authorList>
    </citation>
    <scope>NUCLEOTIDE SEQUENCE [LARGE SCALE GENOMIC DNA]</scope>
    <source>
        <strain evidence="4">98AG31 / pathotype 3-4-7</strain>
    </source>
</reference>
<protein>
    <recommendedName>
        <fullName evidence="5">Secreted protein</fullName>
    </recommendedName>
</protein>
<evidence type="ECO:0008006" key="5">
    <source>
        <dbReference type="Google" id="ProtNLM"/>
    </source>
</evidence>
<proteinExistence type="predicted"/>